<dbReference type="InterPro" id="IPR003961">
    <property type="entry name" value="FN3_dom"/>
</dbReference>
<evidence type="ECO:0000313" key="6">
    <source>
        <dbReference type="Proteomes" id="UP000310636"/>
    </source>
</evidence>
<dbReference type="InterPro" id="IPR003344">
    <property type="entry name" value="Big_1_dom"/>
</dbReference>
<dbReference type="SUPFAM" id="SSF49265">
    <property type="entry name" value="Fibronectin type III"/>
    <property type="match status" value="2"/>
</dbReference>
<dbReference type="PROSITE" id="PS50853">
    <property type="entry name" value="FN3"/>
    <property type="match status" value="3"/>
</dbReference>
<comment type="similarity">
    <text evidence="1">Belongs to the intimin/invasin family.</text>
</comment>
<organism evidence="5 6">
    <name type="scientific">Cohnella fermenti</name>
    <dbReference type="NCBI Taxonomy" id="2565925"/>
    <lineage>
        <taxon>Bacteria</taxon>
        <taxon>Bacillati</taxon>
        <taxon>Bacillota</taxon>
        <taxon>Bacilli</taxon>
        <taxon>Bacillales</taxon>
        <taxon>Paenibacillaceae</taxon>
        <taxon>Cohnella</taxon>
    </lineage>
</organism>
<comment type="caution">
    <text evidence="5">The sequence shown here is derived from an EMBL/GenBank/DDBJ whole genome shotgun (WGS) entry which is preliminary data.</text>
</comment>
<dbReference type="CDD" id="cd00063">
    <property type="entry name" value="FN3"/>
    <property type="match status" value="3"/>
</dbReference>
<keyword evidence="6" id="KW-1185">Reference proteome</keyword>
<feature type="domain" description="Fibronectin type-III" evidence="3">
    <location>
        <begin position="213"/>
        <end position="306"/>
    </location>
</feature>
<dbReference type="Pfam" id="PF12708">
    <property type="entry name" value="Pect-lyase_RHGA_epim"/>
    <property type="match status" value="1"/>
</dbReference>
<dbReference type="SMART" id="SM00634">
    <property type="entry name" value="BID_1"/>
    <property type="match status" value="1"/>
</dbReference>
<proteinExistence type="inferred from homology"/>
<dbReference type="Gene3D" id="2.60.40.10">
    <property type="entry name" value="Immunoglobulins"/>
    <property type="match status" value="3"/>
</dbReference>
<evidence type="ECO:0000256" key="2">
    <source>
        <dbReference type="ARBA" id="ARBA00022737"/>
    </source>
</evidence>
<evidence type="ECO:0000259" key="3">
    <source>
        <dbReference type="PROSITE" id="PS50853"/>
    </source>
</evidence>
<evidence type="ECO:0000259" key="4">
    <source>
        <dbReference type="PROSITE" id="PS51127"/>
    </source>
</evidence>
<gene>
    <name evidence="5" type="ORF">E6C55_00905</name>
</gene>
<dbReference type="InterPro" id="IPR008964">
    <property type="entry name" value="Invasin/intimin_cell_adhesion"/>
</dbReference>
<dbReference type="InterPro" id="IPR024535">
    <property type="entry name" value="RHGA/B-epi-like_pectate_lyase"/>
</dbReference>
<dbReference type="SUPFAM" id="SSF51126">
    <property type="entry name" value="Pectin lyase-like"/>
    <property type="match status" value="2"/>
</dbReference>
<protein>
    <submittedName>
        <fullName evidence="5">Uncharacterized protein</fullName>
    </submittedName>
</protein>
<dbReference type="PANTHER" id="PTHR13817">
    <property type="entry name" value="TITIN"/>
    <property type="match status" value="1"/>
</dbReference>
<dbReference type="SMART" id="SM00060">
    <property type="entry name" value="FN3"/>
    <property type="match status" value="3"/>
</dbReference>
<feature type="domain" description="Fibronectin type-III" evidence="3">
    <location>
        <begin position="492"/>
        <end position="580"/>
    </location>
</feature>
<dbReference type="InterPro" id="IPR050964">
    <property type="entry name" value="Striated_Muscle_Regulatory"/>
</dbReference>
<reference evidence="5 6" key="1">
    <citation type="submission" date="2019-04" db="EMBL/GenBank/DDBJ databases">
        <title>Cohnella sp. nov. isolated from preserved vegetables.</title>
        <authorList>
            <person name="Lin S.-Y."/>
            <person name="Hung M.-H."/>
            <person name="Young C.-C."/>
        </authorList>
    </citation>
    <scope>NUCLEOTIDE SEQUENCE [LARGE SCALE GENOMIC DNA]</scope>
    <source>
        <strain evidence="5 6">CC-MHH1044</strain>
    </source>
</reference>
<keyword evidence="2" id="KW-0677">Repeat</keyword>
<dbReference type="InterPro" id="IPR011050">
    <property type="entry name" value="Pectin_lyase_fold/virulence"/>
</dbReference>
<dbReference type="InterPro" id="IPR013783">
    <property type="entry name" value="Ig-like_fold"/>
</dbReference>
<dbReference type="EMBL" id="SSOB01000001">
    <property type="protein sequence ID" value="THF84574.1"/>
    <property type="molecule type" value="Genomic_DNA"/>
</dbReference>
<name>A0A4S4C994_9BACL</name>
<dbReference type="Gene3D" id="2.160.20.10">
    <property type="entry name" value="Single-stranded right-handed beta-helix, Pectin lyase-like"/>
    <property type="match status" value="1"/>
</dbReference>
<dbReference type="OrthoDB" id="8428774at2"/>
<dbReference type="Pfam" id="PF00041">
    <property type="entry name" value="fn3"/>
    <property type="match status" value="2"/>
</dbReference>
<evidence type="ECO:0000256" key="1">
    <source>
        <dbReference type="ARBA" id="ARBA00010116"/>
    </source>
</evidence>
<sequence>MALTRRKNKWSWFVYLIMLSLVFNGMTLVPQAARASAASFVGTDTSTKGNWVGAYGSEGYLLPYYATTVTSGRDNPLAADVVQLPSYVSAYSKSGTGYYVSGNQADPRGLQSPDGSMRKRFTVYSYSSMSFNFTLTDNEPHQFSVYTTDFAATESIQMGFELRDAGGAVLDSRTVATINGGKYVTYRVQGSFKLIVSLQAGLQAIAQGFFFDAPGPVWPEGGAASSSNISATGLTLNWPAAIDGDGVTAYRIYRDNTLLDSVSGSVYSYNATGLSPDTSYTFAVESGNGSGHWSRKLTVPVTTTMTTSAPTYYLGQDAATKGNWIGTYGGDGYILPFLAATSSSGRDATTPASIVSLPSYVSAYSLGSAGYYIMQNPSSDVRALRVPDGSIRKMLSVYTYGTMTYSFTLTDNSSHQVSFYTTDFASAEVNVESFELQDGNGNMLNAQTVDTINGGKYVSYLVQGSFKLRITKLAGSQAFVQGIFFDTPLAPSVSDLQAINAGTRQVELSWAGAGSDDTAILRKKQGDTELAQIAVVTAGVNGYEDSNLEPGVEYEYGLRNIRQFLYSDIATRSSIAIPAYLATSLTAEDTSIAVDRPNETVQLRADLKDSAGAPLAGQEVKFELEGEYVGTHIDPGVGSGVTDEDGVVTVDYTPMYAGSFTIKAAFAINDVLSLNASTDTISLIVQVEAWERPPVVLRLSDAVAPGVLFTASGYGMTSSAIEVAIDDYALLGASAPSAGARTLDVVQTDDQGTYVVSRLPADMSPGAYAVWIRNEYGWSEAMPLNDPRPHFISEREAFEGQQIKLVGRNFDAREFGGAAADTAIRLKSVTGSVYEMPIVDLNPYAVTFAIDQAPTQAYWVEVRNHTDGNWVRLDNGQLLTVTETGDDPLGLGVAWAKDFRWSHVYDVTDYGATADGTTDDTASVQSAVDQAHEDGGGVVWFPDGTYRISTILLPAGVVLQGESEENTVLAYSGTSTGMLIVSSGDGQTVGQAGVARMKLGVYNPSVYPDFFIWLGHAWGSAVADNSLRTASELFVAEVTIDAPLGQQTGRANGIGFIAKERTLFIGNSFKGKAATIASGYVNAYSQVRNNILEYSGGATHVEARYAIIEGNRLIGHPEQDFELHGFSVRSEYYLADNEMEGIGTMDHAHNDGEMVLNEVPSGTFNYGEVLAASGTDLKVATVVPLSTGATVTGDDYSFPHRFSRLAVVIMEGRGIGQVRDVAQISGSTISVTAPWDILPDRTSKFSILLPNDKGTVYRNTGMDSGGPISMYGNLYDSVVADNMLTNTGGAVMFAFNSLAQHRLNNAYFVRFDNNTIVDPHSGAVYGLGLRADNTGYAVQAYGTEFRNNRVIADLNVDASGLFIRAVQGSVFDVPVVRNTLIENNRFVDLQTGITLTQAIYGQVLSGNSFANVTTPIADAGSLNTVTTSTAYADVRAPYWPAGSGRLSVTDVTSTDAYLSWPSAVDTSGAAISYRIYVNGALHETVSNVTVYAFDDLLPGTAYSFRVEAVDLAGNAARDALTGSAVTLA</sequence>
<feature type="domain" description="Fibronectin type-III" evidence="3">
    <location>
        <begin position="1442"/>
        <end position="1528"/>
    </location>
</feature>
<dbReference type="PROSITE" id="PS51127">
    <property type="entry name" value="BIG1"/>
    <property type="match status" value="1"/>
</dbReference>
<dbReference type="InterPro" id="IPR036116">
    <property type="entry name" value="FN3_sf"/>
</dbReference>
<dbReference type="PANTHER" id="PTHR13817:SF73">
    <property type="entry name" value="FIBRONECTIN TYPE-III DOMAIN-CONTAINING PROTEIN"/>
    <property type="match status" value="1"/>
</dbReference>
<evidence type="ECO:0000313" key="5">
    <source>
        <dbReference type="EMBL" id="THF84574.1"/>
    </source>
</evidence>
<accession>A0A4S4C994</accession>
<dbReference type="SUPFAM" id="SSF49373">
    <property type="entry name" value="Invasin/intimin cell-adhesion fragments"/>
    <property type="match status" value="1"/>
</dbReference>
<feature type="domain" description="Big-1" evidence="4">
    <location>
        <begin position="582"/>
        <end position="684"/>
    </location>
</feature>
<dbReference type="InterPro" id="IPR012334">
    <property type="entry name" value="Pectin_lyas_fold"/>
</dbReference>
<dbReference type="Proteomes" id="UP000310636">
    <property type="component" value="Unassembled WGS sequence"/>
</dbReference>